<reference evidence="5 6" key="1">
    <citation type="submission" date="2016-10" db="EMBL/GenBank/DDBJ databases">
        <authorList>
            <person name="de Groot N.N."/>
        </authorList>
    </citation>
    <scope>NUCLEOTIDE SEQUENCE [LARGE SCALE GENOMIC DNA]</scope>
    <source>
        <strain evidence="5 6">DSM 18346</strain>
    </source>
</reference>
<organism evidence="5 6">
    <name type="scientific">Natronincola ferrireducens</name>
    <dbReference type="NCBI Taxonomy" id="393762"/>
    <lineage>
        <taxon>Bacteria</taxon>
        <taxon>Bacillati</taxon>
        <taxon>Bacillota</taxon>
        <taxon>Clostridia</taxon>
        <taxon>Peptostreptococcales</taxon>
        <taxon>Natronincolaceae</taxon>
        <taxon>Natronincola</taxon>
    </lineage>
</organism>
<dbReference type="PROSITE" id="PS51677">
    <property type="entry name" value="NODB"/>
    <property type="match status" value="1"/>
</dbReference>
<dbReference type="OrthoDB" id="9806342at2"/>
<dbReference type="InterPro" id="IPR011330">
    <property type="entry name" value="Glyco_hydro/deAcase_b/a-brl"/>
</dbReference>
<name>A0A1G9C6M5_9FIRM</name>
<keyword evidence="3" id="KW-0472">Membrane</keyword>
<protein>
    <submittedName>
        <fullName evidence="5">Probable sporulation protein, polysaccharide deacetylase family</fullName>
    </submittedName>
</protein>
<evidence type="ECO:0000313" key="6">
    <source>
        <dbReference type="Proteomes" id="UP000198718"/>
    </source>
</evidence>
<sequence length="243" mass="27393">MIIILNKKFIGLVIVVAIMIIIVTSGVIMYNKNDEATITSNYNLVNKPIERGNENSNHIAFACNVDWGNEVIPEILQILKEKEIKITFFVTGRWVKAFPDLFQTIVEAGHEIGSHGYQHLDYSKLSLEQNKQQIKQAEEVIIKYGAKRPILFAPPSGAYNQYTLIAAEELGYKTILWSIDTIDWRQGSTKDVIVKRVMEKANHEGGIVLMHPMPETAKALPLLIEELQKKNLEIGGVSDVLVH</sequence>
<dbReference type="GO" id="GO:0005975">
    <property type="term" value="P:carbohydrate metabolic process"/>
    <property type="evidence" value="ECO:0007669"/>
    <property type="project" value="InterPro"/>
</dbReference>
<evidence type="ECO:0000256" key="2">
    <source>
        <dbReference type="ARBA" id="ARBA00022801"/>
    </source>
</evidence>
<evidence type="ECO:0000259" key="4">
    <source>
        <dbReference type="PROSITE" id="PS51677"/>
    </source>
</evidence>
<keyword evidence="1" id="KW-0479">Metal-binding</keyword>
<evidence type="ECO:0000256" key="3">
    <source>
        <dbReference type="SAM" id="Phobius"/>
    </source>
</evidence>
<dbReference type="Pfam" id="PF01522">
    <property type="entry name" value="Polysacc_deac_1"/>
    <property type="match status" value="1"/>
</dbReference>
<proteinExistence type="predicted"/>
<gene>
    <name evidence="5" type="ORF">SAMN05660472_01380</name>
</gene>
<dbReference type="AlphaFoldDB" id="A0A1G9C6M5"/>
<dbReference type="GO" id="GO:0016020">
    <property type="term" value="C:membrane"/>
    <property type="evidence" value="ECO:0007669"/>
    <property type="project" value="TreeGrafter"/>
</dbReference>
<dbReference type="RefSeq" id="WP_090552525.1">
    <property type="nucleotide sequence ID" value="NZ_FNFP01000002.1"/>
</dbReference>
<keyword evidence="3" id="KW-0812">Transmembrane</keyword>
<dbReference type="SUPFAM" id="SSF88713">
    <property type="entry name" value="Glycoside hydrolase/deacetylase"/>
    <property type="match status" value="1"/>
</dbReference>
<dbReference type="InterPro" id="IPR050248">
    <property type="entry name" value="Polysacc_deacetylase_ArnD"/>
</dbReference>
<keyword evidence="6" id="KW-1185">Reference proteome</keyword>
<dbReference type="Gene3D" id="3.20.20.370">
    <property type="entry name" value="Glycoside hydrolase/deacetylase"/>
    <property type="match status" value="1"/>
</dbReference>
<dbReference type="Proteomes" id="UP000198718">
    <property type="component" value="Unassembled WGS sequence"/>
</dbReference>
<keyword evidence="3" id="KW-1133">Transmembrane helix</keyword>
<evidence type="ECO:0000313" key="5">
    <source>
        <dbReference type="EMBL" id="SDK47319.1"/>
    </source>
</evidence>
<dbReference type="InterPro" id="IPR002509">
    <property type="entry name" value="NODB_dom"/>
</dbReference>
<dbReference type="PANTHER" id="PTHR10587:SF133">
    <property type="entry name" value="CHITIN DEACETYLASE 1-RELATED"/>
    <property type="match status" value="1"/>
</dbReference>
<feature type="transmembrane region" description="Helical" evidence="3">
    <location>
        <begin position="9"/>
        <end position="30"/>
    </location>
</feature>
<dbReference type="GO" id="GO:0016810">
    <property type="term" value="F:hydrolase activity, acting on carbon-nitrogen (but not peptide) bonds"/>
    <property type="evidence" value="ECO:0007669"/>
    <property type="project" value="InterPro"/>
</dbReference>
<accession>A0A1G9C6M5</accession>
<evidence type="ECO:0000256" key="1">
    <source>
        <dbReference type="ARBA" id="ARBA00022723"/>
    </source>
</evidence>
<keyword evidence="2" id="KW-0378">Hydrolase</keyword>
<feature type="domain" description="NodB homology" evidence="4">
    <location>
        <begin position="57"/>
        <end position="235"/>
    </location>
</feature>
<dbReference type="CDD" id="cd10950">
    <property type="entry name" value="CE4_BsYlxY_like"/>
    <property type="match status" value="1"/>
</dbReference>
<dbReference type="GO" id="GO:0046872">
    <property type="term" value="F:metal ion binding"/>
    <property type="evidence" value="ECO:0007669"/>
    <property type="project" value="UniProtKB-KW"/>
</dbReference>
<dbReference type="STRING" id="393762.SAMN05660472_01380"/>
<dbReference type="EMBL" id="FNFP01000002">
    <property type="protein sequence ID" value="SDK47319.1"/>
    <property type="molecule type" value="Genomic_DNA"/>
</dbReference>
<dbReference type="PANTHER" id="PTHR10587">
    <property type="entry name" value="GLYCOSYL TRANSFERASE-RELATED"/>
    <property type="match status" value="1"/>
</dbReference>